<comment type="caution">
    <text evidence="3">The sequence shown here is derived from an EMBL/GenBank/DDBJ whole genome shotgun (WGS) entry which is preliminary data.</text>
</comment>
<evidence type="ECO:0000256" key="1">
    <source>
        <dbReference type="SAM" id="SignalP"/>
    </source>
</evidence>
<evidence type="ECO:0000259" key="2">
    <source>
        <dbReference type="Pfam" id="PF03724"/>
    </source>
</evidence>
<dbReference type="Proteomes" id="UP000474175">
    <property type="component" value="Unassembled WGS sequence"/>
</dbReference>
<keyword evidence="4" id="KW-1185">Reference proteome</keyword>
<dbReference type="EMBL" id="JAAFZH010000019">
    <property type="protein sequence ID" value="NDU98676.1"/>
    <property type="molecule type" value="Genomic_DNA"/>
</dbReference>
<keyword evidence="1" id="KW-0732">Signal</keyword>
<sequence>MNRLTVMRQFLLSTVVGLALMGCTQNQVDPADQAPSATIQAMRASFGSLEGNWLLSNYKHSPLPASQQNRATLVLTKQADDALQLGGRSFINHYGGSFSLDETKGLLVSTDPLISTKMGGSTEDMQAETTYYNLLTKVTYFELPSDGQLELYTGPKEDRDTEVLYFTKK</sequence>
<reference evidence="3 4" key="1">
    <citation type="submission" date="2020-02" db="EMBL/GenBank/DDBJ databases">
        <title>Draft genome sequence of two Spirosoma agri KCTC 52727 and Spirosoma terrae KCTC 52035.</title>
        <authorList>
            <person name="Rojas J."/>
            <person name="Ambika Manirajan B."/>
            <person name="Suarez C."/>
            <person name="Ratering S."/>
            <person name="Schnell S."/>
        </authorList>
    </citation>
    <scope>NUCLEOTIDE SEQUENCE [LARGE SCALE GENOMIC DNA]</scope>
    <source>
        <strain evidence="3 4">KCTC 52035</strain>
    </source>
</reference>
<evidence type="ECO:0000313" key="4">
    <source>
        <dbReference type="Proteomes" id="UP000474175"/>
    </source>
</evidence>
<name>A0A6L9LDQ8_9BACT</name>
<dbReference type="Pfam" id="PF03724">
    <property type="entry name" value="META"/>
    <property type="match status" value="1"/>
</dbReference>
<organism evidence="3 4">
    <name type="scientific">Spirosoma terrae</name>
    <dbReference type="NCBI Taxonomy" id="1968276"/>
    <lineage>
        <taxon>Bacteria</taxon>
        <taxon>Pseudomonadati</taxon>
        <taxon>Bacteroidota</taxon>
        <taxon>Cytophagia</taxon>
        <taxon>Cytophagales</taxon>
        <taxon>Cytophagaceae</taxon>
        <taxon>Spirosoma</taxon>
    </lineage>
</organism>
<feature type="signal peptide" evidence="1">
    <location>
        <begin position="1"/>
        <end position="19"/>
    </location>
</feature>
<accession>A0A6L9LDQ8</accession>
<dbReference type="InterPro" id="IPR005184">
    <property type="entry name" value="DUF306_Meta_HslJ"/>
</dbReference>
<dbReference type="PROSITE" id="PS51257">
    <property type="entry name" value="PROKAR_LIPOPROTEIN"/>
    <property type="match status" value="1"/>
</dbReference>
<dbReference type="InterPro" id="IPR038670">
    <property type="entry name" value="HslJ-like_sf"/>
</dbReference>
<feature type="chain" id="PRO_5027093894" evidence="1">
    <location>
        <begin position="20"/>
        <end position="169"/>
    </location>
</feature>
<evidence type="ECO:0000313" key="3">
    <source>
        <dbReference type="EMBL" id="NDU98676.1"/>
    </source>
</evidence>
<gene>
    <name evidence="3" type="ORF">GK108_27580</name>
</gene>
<dbReference type="RefSeq" id="WP_163954808.1">
    <property type="nucleotide sequence ID" value="NZ_JAAFZH010000019.1"/>
</dbReference>
<dbReference type="Gene3D" id="2.40.128.270">
    <property type="match status" value="1"/>
</dbReference>
<dbReference type="AlphaFoldDB" id="A0A6L9LDQ8"/>
<proteinExistence type="predicted"/>
<protein>
    <submittedName>
        <fullName evidence="3">META domain-containing protein</fullName>
    </submittedName>
</protein>
<feature type="domain" description="DUF306" evidence="2">
    <location>
        <begin position="50"/>
        <end position="154"/>
    </location>
</feature>